<proteinExistence type="predicted"/>
<keyword evidence="6 9" id="KW-0067">ATP-binding</keyword>
<evidence type="ECO:0000313" key="12">
    <source>
        <dbReference type="Proteomes" id="UP001152049"/>
    </source>
</evidence>
<dbReference type="PROSITE" id="PS00107">
    <property type="entry name" value="PROTEIN_KINASE_ATP"/>
    <property type="match status" value="1"/>
</dbReference>
<evidence type="ECO:0000256" key="3">
    <source>
        <dbReference type="ARBA" id="ARBA00022679"/>
    </source>
</evidence>
<comment type="catalytic activity">
    <reaction evidence="7">
        <text>L-threonyl-[protein] + ATP = O-phospho-L-threonyl-[protein] + ADP + H(+)</text>
        <dbReference type="Rhea" id="RHEA:46608"/>
        <dbReference type="Rhea" id="RHEA-COMP:11060"/>
        <dbReference type="Rhea" id="RHEA-COMP:11605"/>
        <dbReference type="ChEBI" id="CHEBI:15378"/>
        <dbReference type="ChEBI" id="CHEBI:30013"/>
        <dbReference type="ChEBI" id="CHEBI:30616"/>
        <dbReference type="ChEBI" id="CHEBI:61977"/>
        <dbReference type="ChEBI" id="CHEBI:456216"/>
        <dbReference type="EC" id="2.7.11.1"/>
    </reaction>
</comment>
<dbReference type="GO" id="GO:0004674">
    <property type="term" value="F:protein serine/threonine kinase activity"/>
    <property type="evidence" value="ECO:0007669"/>
    <property type="project" value="UniProtKB-KW"/>
</dbReference>
<keyword evidence="4 9" id="KW-0547">Nucleotide-binding</keyword>
<dbReference type="PANTHER" id="PTHR47634">
    <property type="entry name" value="PROTEIN KINASE DOMAIN-CONTAINING PROTEIN-RELATED"/>
    <property type="match status" value="1"/>
</dbReference>
<comment type="catalytic activity">
    <reaction evidence="8">
        <text>L-seryl-[protein] + ATP = O-phospho-L-seryl-[protein] + ADP + H(+)</text>
        <dbReference type="Rhea" id="RHEA:17989"/>
        <dbReference type="Rhea" id="RHEA-COMP:9863"/>
        <dbReference type="Rhea" id="RHEA-COMP:11604"/>
        <dbReference type="ChEBI" id="CHEBI:15378"/>
        <dbReference type="ChEBI" id="CHEBI:29999"/>
        <dbReference type="ChEBI" id="CHEBI:30616"/>
        <dbReference type="ChEBI" id="CHEBI:83421"/>
        <dbReference type="ChEBI" id="CHEBI:456216"/>
        <dbReference type="EC" id="2.7.11.1"/>
    </reaction>
</comment>
<dbReference type="EMBL" id="JAOQAZ010000014">
    <property type="protein sequence ID" value="KAJ4259716.1"/>
    <property type="molecule type" value="Genomic_DNA"/>
</dbReference>
<comment type="caution">
    <text evidence="11">The sequence shown here is derived from an EMBL/GenBank/DDBJ whole genome shotgun (WGS) entry which is preliminary data.</text>
</comment>
<dbReference type="InterPro" id="IPR017441">
    <property type="entry name" value="Protein_kinase_ATP_BS"/>
</dbReference>
<dbReference type="SUPFAM" id="SSF56112">
    <property type="entry name" value="Protein kinase-like (PK-like)"/>
    <property type="match status" value="1"/>
</dbReference>
<evidence type="ECO:0000256" key="8">
    <source>
        <dbReference type="ARBA" id="ARBA00048679"/>
    </source>
</evidence>
<feature type="domain" description="Protein kinase" evidence="10">
    <location>
        <begin position="62"/>
        <end position="422"/>
    </location>
</feature>
<dbReference type="AlphaFoldDB" id="A0A9W8VDN8"/>
<dbReference type="Proteomes" id="UP001152049">
    <property type="component" value="Unassembled WGS sequence"/>
</dbReference>
<dbReference type="SMART" id="SM00220">
    <property type="entry name" value="S_TKc"/>
    <property type="match status" value="1"/>
</dbReference>
<dbReference type="InterPro" id="IPR051334">
    <property type="entry name" value="SRPK"/>
</dbReference>
<dbReference type="EC" id="2.7.11.1" evidence="1"/>
<dbReference type="Gene3D" id="3.30.200.20">
    <property type="entry name" value="Phosphorylase Kinase, domain 1"/>
    <property type="match status" value="1"/>
</dbReference>
<evidence type="ECO:0000313" key="11">
    <source>
        <dbReference type="EMBL" id="KAJ4259716.1"/>
    </source>
</evidence>
<evidence type="ECO:0000256" key="7">
    <source>
        <dbReference type="ARBA" id="ARBA00047899"/>
    </source>
</evidence>
<evidence type="ECO:0000256" key="6">
    <source>
        <dbReference type="ARBA" id="ARBA00022840"/>
    </source>
</evidence>
<protein>
    <recommendedName>
        <fullName evidence="1">non-specific serine/threonine protein kinase</fullName>
        <ecNumber evidence="1">2.7.11.1</ecNumber>
    </recommendedName>
</protein>
<keyword evidence="2" id="KW-0723">Serine/threonine-protein kinase</keyword>
<dbReference type="Gene3D" id="1.10.510.10">
    <property type="entry name" value="Transferase(Phosphotransferase) domain 1"/>
    <property type="match status" value="1"/>
</dbReference>
<evidence type="ECO:0000256" key="9">
    <source>
        <dbReference type="PROSITE-ProRule" id="PRU10141"/>
    </source>
</evidence>
<gene>
    <name evidence="11" type="ORF">NW762_007647</name>
</gene>
<feature type="binding site" evidence="9">
    <location>
        <position position="96"/>
    </location>
    <ligand>
        <name>ATP</name>
        <dbReference type="ChEBI" id="CHEBI:30616"/>
    </ligand>
</feature>
<accession>A0A9W8VDN8</accession>
<dbReference type="PROSITE" id="PS50011">
    <property type="entry name" value="PROTEIN_KINASE_DOM"/>
    <property type="match status" value="1"/>
</dbReference>
<dbReference type="PANTHER" id="PTHR47634:SF9">
    <property type="entry name" value="PROTEIN KINASE DOMAIN-CONTAINING PROTEIN-RELATED"/>
    <property type="match status" value="1"/>
</dbReference>
<name>A0A9W8VDN8_9HYPO</name>
<dbReference type="OrthoDB" id="5979581at2759"/>
<organism evidence="11 12">
    <name type="scientific">Fusarium torreyae</name>
    <dbReference type="NCBI Taxonomy" id="1237075"/>
    <lineage>
        <taxon>Eukaryota</taxon>
        <taxon>Fungi</taxon>
        <taxon>Dikarya</taxon>
        <taxon>Ascomycota</taxon>
        <taxon>Pezizomycotina</taxon>
        <taxon>Sordariomycetes</taxon>
        <taxon>Hypocreomycetidae</taxon>
        <taxon>Hypocreales</taxon>
        <taxon>Nectriaceae</taxon>
        <taxon>Fusarium</taxon>
    </lineage>
</organism>
<evidence type="ECO:0000259" key="10">
    <source>
        <dbReference type="PROSITE" id="PS50011"/>
    </source>
</evidence>
<evidence type="ECO:0000256" key="1">
    <source>
        <dbReference type="ARBA" id="ARBA00012513"/>
    </source>
</evidence>
<sequence>MRYSLVRSALRRDLVQKTHLPLPVRKISTAPDKEPFEEEKAWDYHPESYYPARIGETLKGKYQLVSKLGWGTGSTVWLAKTSSWFPWQKDTYAALKITNNTPVKQAAARKELGITKQVFAAKTSHPGRQFIRGVLDSFEVQGPDGTHIVLALEPLRQPLSMLAQQDGLTKKVPVRTIKAVLPSILQSLDYLHSEAGIIHTGKSIYLKADHFMIPFEDTTVLDEYVMRQEANPAPCIDRNGRPIYVSRSNFGQLRGTVENVKLTDFGLAVRGSQPNNHDIQPREYTAPEVLLKADWTYSVDVWNLALVLFDLLGEVNLFSGRSKDHPEFSNKTRFAQIIRLLGPLPSELRARADETKLSKYFNEHGEYKYPELIPDESFNFESKTSMLEGQDRELFINFVRRMLTWVPEQRATTKELLDDPWLKYRSREEM</sequence>
<evidence type="ECO:0000256" key="2">
    <source>
        <dbReference type="ARBA" id="ARBA00022527"/>
    </source>
</evidence>
<evidence type="ECO:0000256" key="5">
    <source>
        <dbReference type="ARBA" id="ARBA00022777"/>
    </source>
</evidence>
<dbReference type="GO" id="GO:0000245">
    <property type="term" value="P:spliceosomal complex assembly"/>
    <property type="evidence" value="ECO:0007669"/>
    <property type="project" value="TreeGrafter"/>
</dbReference>
<dbReference type="GO" id="GO:0005524">
    <property type="term" value="F:ATP binding"/>
    <property type="evidence" value="ECO:0007669"/>
    <property type="project" value="UniProtKB-UniRule"/>
</dbReference>
<dbReference type="GO" id="GO:0050684">
    <property type="term" value="P:regulation of mRNA processing"/>
    <property type="evidence" value="ECO:0007669"/>
    <property type="project" value="TreeGrafter"/>
</dbReference>
<keyword evidence="3" id="KW-0808">Transferase</keyword>
<dbReference type="InterPro" id="IPR011009">
    <property type="entry name" value="Kinase-like_dom_sf"/>
</dbReference>
<dbReference type="Pfam" id="PF00069">
    <property type="entry name" value="Pkinase"/>
    <property type="match status" value="1"/>
</dbReference>
<reference evidence="11" key="1">
    <citation type="submission" date="2022-09" db="EMBL/GenBank/DDBJ databases">
        <title>Fusarium specimens isolated from Avocado Roots.</title>
        <authorList>
            <person name="Stajich J."/>
            <person name="Roper C."/>
            <person name="Heimlech-Rivalta G."/>
        </authorList>
    </citation>
    <scope>NUCLEOTIDE SEQUENCE</scope>
    <source>
        <strain evidence="11">CF00136</strain>
    </source>
</reference>
<evidence type="ECO:0000256" key="4">
    <source>
        <dbReference type="ARBA" id="ARBA00022741"/>
    </source>
</evidence>
<keyword evidence="12" id="KW-1185">Reference proteome</keyword>
<keyword evidence="5" id="KW-0418">Kinase</keyword>
<dbReference type="InterPro" id="IPR000719">
    <property type="entry name" value="Prot_kinase_dom"/>
</dbReference>